<gene>
    <name evidence="1" type="ORF">WN55_11361</name>
</gene>
<protein>
    <submittedName>
        <fullName evidence="1">Uncharacterized protein</fullName>
    </submittedName>
</protein>
<evidence type="ECO:0000313" key="2">
    <source>
        <dbReference type="Proteomes" id="UP000076502"/>
    </source>
</evidence>
<dbReference type="AlphaFoldDB" id="A0A154PC55"/>
<keyword evidence="2" id="KW-1185">Reference proteome</keyword>
<name>A0A154PC55_DUFNO</name>
<organism evidence="1 2">
    <name type="scientific">Dufourea novaeangliae</name>
    <name type="common">Sweat bee</name>
    <dbReference type="NCBI Taxonomy" id="178035"/>
    <lineage>
        <taxon>Eukaryota</taxon>
        <taxon>Metazoa</taxon>
        <taxon>Ecdysozoa</taxon>
        <taxon>Arthropoda</taxon>
        <taxon>Hexapoda</taxon>
        <taxon>Insecta</taxon>
        <taxon>Pterygota</taxon>
        <taxon>Neoptera</taxon>
        <taxon>Endopterygota</taxon>
        <taxon>Hymenoptera</taxon>
        <taxon>Apocrita</taxon>
        <taxon>Aculeata</taxon>
        <taxon>Apoidea</taxon>
        <taxon>Anthophila</taxon>
        <taxon>Halictidae</taxon>
        <taxon>Rophitinae</taxon>
        <taxon>Dufourea</taxon>
    </lineage>
</organism>
<dbReference type="EMBL" id="KQ434857">
    <property type="protein sequence ID" value="KZC08858.1"/>
    <property type="molecule type" value="Genomic_DNA"/>
</dbReference>
<evidence type="ECO:0000313" key="1">
    <source>
        <dbReference type="EMBL" id="KZC08858.1"/>
    </source>
</evidence>
<proteinExistence type="predicted"/>
<accession>A0A154PC55</accession>
<dbReference type="Proteomes" id="UP000076502">
    <property type="component" value="Unassembled WGS sequence"/>
</dbReference>
<reference evidence="1 2" key="1">
    <citation type="submission" date="2015-07" db="EMBL/GenBank/DDBJ databases">
        <title>The genome of Dufourea novaeangliae.</title>
        <authorList>
            <person name="Pan H."/>
            <person name="Kapheim K."/>
        </authorList>
    </citation>
    <scope>NUCLEOTIDE SEQUENCE [LARGE SCALE GENOMIC DNA]</scope>
    <source>
        <strain evidence="1">0120121106</strain>
        <tissue evidence="1">Whole body</tissue>
    </source>
</reference>
<sequence>MSIQKKGTQQILEKYQIKNGRRFSNSRRCLVPVTKVVTAVCKCTHISFIISQFLEYEKLSTLKFPETQKNKVQKLQYSERRSPNTQSSHINEQVEINLAIEETLQENSRKNNSLQQSKKIRSV</sequence>